<dbReference type="Gene3D" id="3.40.50.720">
    <property type="entry name" value="NAD(P)-binding Rossmann-like Domain"/>
    <property type="match status" value="1"/>
</dbReference>
<dbReference type="GO" id="GO:0016491">
    <property type="term" value="F:oxidoreductase activity"/>
    <property type="evidence" value="ECO:0007669"/>
    <property type="project" value="UniProtKB-KW"/>
</dbReference>
<protein>
    <submittedName>
        <fullName evidence="3">NAD(P)-dependent dehydrogenase (Short-subunit alcohol dehydrogenase family)</fullName>
    </submittedName>
</protein>
<accession>A0A2T0SYY5</accession>
<dbReference type="NCBIfam" id="NF004846">
    <property type="entry name" value="PRK06197.1"/>
    <property type="match status" value="1"/>
</dbReference>
<dbReference type="SUPFAM" id="SSF51735">
    <property type="entry name" value="NAD(P)-binding Rossmann-fold domains"/>
    <property type="match status" value="1"/>
</dbReference>
<evidence type="ECO:0000313" key="3">
    <source>
        <dbReference type="EMBL" id="PRY38625.1"/>
    </source>
</evidence>
<reference evidence="3 4" key="1">
    <citation type="submission" date="2018-03" db="EMBL/GenBank/DDBJ databases">
        <title>Genomic Encyclopedia of Archaeal and Bacterial Type Strains, Phase II (KMG-II): from individual species to whole genera.</title>
        <authorList>
            <person name="Goeker M."/>
        </authorList>
    </citation>
    <scope>NUCLEOTIDE SEQUENCE [LARGE SCALE GENOMIC DNA]</scope>
    <source>
        <strain evidence="3 4">DSM 44720</strain>
    </source>
</reference>
<dbReference type="InterPro" id="IPR002347">
    <property type="entry name" value="SDR_fam"/>
</dbReference>
<dbReference type="CDD" id="cd05327">
    <property type="entry name" value="retinol-DH_like_SDR_c_like"/>
    <property type="match status" value="1"/>
</dbReference>
<dbReference type="PANTHER" id="PTHR24320:SF148">
    <property type="entry name" value="NAD(P)-BINDING ROSSMANN-FOLD SUPERFAMILY PROTEIN"/>
    <property type="match status" value="1"/>
</dbReference>
<sequence length="290" mass="31244">MTTKWTAADLPDLNRRTVVVTGATSGIGLVTARELARAGARVVLAVRDTAKGERAAADMPGRTEVRELDVSSMRSVRAFARAWTGPLDVLVNNAGIMQVPESHTEEGFELQSATNHLGPFALTNLLLPHITDRVVTVASQLHRLGKPVFDDLDWTRREYDDLQAYNDSKLAAVLFALELDRRMTGPRRSVVAHPGIATTSLTSHVRRGPSARIGRMSFLLNDAEHGALPTLYAATQDVAGGSYVGPDGIGGIKGHPALGKPSRTARDEGLARELWELSGRLTRTGTELAV</sequence>
<name>A0A2T0SYY5_9PSEU</name>
<dbReference type="EMBL" id="PVTF01000008">
    <property type="protein sequence ID" value="PRY38625.1"/>
    <property type="molecule type" value="Genomic_DNA"/>
</dbReference>
<dbReference type="Proteomes" id="UP000239494">
    <property type="component" value="Unassembled WGS sequence"/>
</dbReference>
<dbReference type="AlphaFoldDB" id="A0A2T0SYY5"/>
<evidence type="ECO:0000256" key="2">
    <source>
        <dbReference type="ARBA" id="ARBA00023002"/>
    </source>
</evidence>
<dbReference type="PANTHER" id="PTHR24320">
    <property type="entry name" value="RETINOL DEHYDROGENASE"/>
    <property type="match status" value="1"/>
</dbReference>
<keyword evidence="2" id="KW-0560">Oxidoreductase</keyword>
<dbReference type="PRINTS" id="PR00081">
    <property type="entry name" value="GDHRDH"/>
</dbReference>
<evidence type="ECO:0000313" key="4">
    <source>
        <dbReference type="Proteomes" id="UP000239494"/>
    </source>
</evidence>
<dbReference type="InterPro" id="IPR036291">
    <property type="entry name" value="NAD(P)-bd_dom_sf"/>
</dbReference>
<gene>
    <name evidence="3" type="ORF">CLV43_10825</name>
</gene>
<dbReference type="OrthoDB" id="4577644at2"/>
<dbReference type="RefSeq" id="WP_106189881.1">
    <property type="nucleotide sequence ID" value="NZ_PVTF01000008.1"/>
</dbReference>
<evidence type="ECO:0000256" key="1">
    <source>
        <dbReference type="ARBA" id="ARBA00006484"/>
    </source>
</evidence>
<comment type="caution">
    <text evidence="3">The sequence shown here is derived from an EMBL/GenBank/DDBJ whole genome shotgun (WGS) entry which is preliminary data.</text>
</comment>
<keyword evidence="4" id="KW-1185">Reference proteome</keyword>
<organism evidence="3 4">
    <name type="scientific">Umezawaea tangerina</name>
    <dbReference type="NCBI Taxonomy" id="84725"/>
    <lineage>
        <taxon>Bacteria</taxon>
        <taxon>Bacillati</taxon>
        <taxon>Actinomycetota</taxon>
        <taxon>Actinomycetes</taxon>
        <taxon>Pseudonocardiales</taxon>
        <taxon>Pseudonocardiaceae</taxon>
        <taxon>Umezawaea</taxon>
    </lineage>
</organism>
<dbReference type="Pfam" id="PF00106">
    <property type="entry name" value="adh_short"/>
    <property type="match status" value="1"/>
</dbReference>
<proteinExistence type="inferred from homology"/>
<comment type="similarity">
    <text evidence="1">Belongs to the short-chain dehydrogenases/reductases (SDR) family.</text>
</comment>